<keyword evidence="2 5" id="KW-0808">Transferase</keyword>
<evidence type="ECO:0000256" key="3">
    <source>
        <dbReference type="ARBA" id="ARBA00022737"/>
    </source>
</evidence>
<accession>A0A511ZQB5</accession>
<dbReference type="EMBL" id="BJYM01000026">
    <property type="protein sequence ID" value="GEN89648.1"/>
    <property type="molecule type" value="Genomic_DNA"/>
</dbReference>
<dbReference type="FunFam" id="2.160.10.10:FF:000025">
    <property type="entry name" value="Hexapeptide-repeat containing-acetyltransferase"/>
    <property type="match status" value="1"/>
</dbReference>
<dbReference type="Pfam" id="PF00132">
    <property type="entry name" value="Hexapep"/>
    <property type="match status" value="1"/>
</dbReference>
<dbReference type="AlphaFoldDB" id="A0A511ZQB5"/>
<reference evidence="7 8" key="1">
    <citation type="submission" date="2019-07" db="EMBL/GenBank/DDBJ databases">
        <title>Whole genome shotgun sequence of Oceanobacillus sojae NBRC 105379.</title>
        <authorList>
            <person name="Hosoyama A."/>
            <person name="Uohara A."/>
            <person name="Ohji S."/>
            <person name="Ichikawa N."/>
        </authorList>
    </citation>
    <scope>NUCLEOTIDE SEQUENCE [LARGE SCALE GENOMIC DNA]</scope>
    <source>
        <strain evidence="7 8">NBRC 105379</strain>
    </source>
</reference>
<dbReference type="EC" id="2.3.1.-" evidence="5"/>
<dbReference type="InterPro" id="IPR011004">
    <property type="entry name" value="Trimer_LpxA-like_sf"/>
</dbReference>
<dbReference type="Gene3D" id="2.160.10.10">
    <property type="entry name" value="Hexapeptide repeat proteins"/>
    <property type="match status" value="1"/>
</dbReference>
<keyword evidence="8" id="KW-1185">Reference proteome</keyword>
<comment type="similarity">
    <text evidence="1 5">Belongs to the transferase hexapeptide repeat family.</text>
</comment>
<evidence type="ECO:0000256" key="2">
    <source>
        <dbReference type="ARBA" id="ARBA00022679"/>
    </source>
</evidence>
<dbReference type="PANTHER" id="PTHR43017:SF1">
    <property type="entry name" value="ACETYLTRANSFERASE YJL218W-RELATED"/>
    <property type="match status" value="1"/>
</dbReference>
<evidence type="ECO:0000256" key="4">
    <source>
        <dbReference type="ARBA" id="ARBA00023315"/>
    </source>
</evidence>
<feature type="domain" description="Maltose/galactoside acetyltransferase" evidence="6">
    <location>
        <begin position="5"/>
        <end position="58"/>
    </location>
</feature>
<gene>
    <name evidence="7" type="ORF">OSO01_43870</name>
</gene>
<organism evidence="7 8">
    <name type="scientific">Oceanobacillus sojae</name>
    <dbReference type="NCBI Taxonomy" id="582851"/>
    <lineage>
        <taxon>Bacteria</taxon>
        <taxon>Bacillati</taxon>
        <taxon>Bacillota</taxon>
        <taxon>Bacilli</taxon>
        <taxon>Bacillales</taxon>
        <taxon>Bacillaceae</taxon>
        <taxon>Oceanobacillus</taxon>
    </lineage>
</organism>
<dbReference type="InterPro" id="IPR039369">
    <property type="entry name" value="LacA-like"/>
</dbReference>
<dbReference type="InterPro" id="IPR024688">
    <property type="entry name" value="Mac_dom"/>
</dbReference>
<evidence type="ECO:0000256" key="5">
    <source>
        <dbReference type="RuleBase" id="RU367021"/>
    </source>
</evidence>
<name>A0A511ZQB5_9BACI</name>
<dbReference type="PROSITE" id="PS00101">
    <property type="entry name" value="HEXAPEP_TRANSFERASES"/>
    <property type="match status" value="1"/>
</dbReference>
<evidence type="ECO:0000313" key="7">
    <source>
        <dbReference type="EMBL" id="GEN89648.1"/>
    </source>
</evidence>
<dbReference type="OrthoDB" id="9812571at2"/>
<evidence type="ECO:0000256" key="1">
    <source>
        <dbReference type="ARBA" id="ARBA00007274"/>
    </source>
</evidence>
<dbReference type="InterPro" id="IPR018357">
    <property type="entry name" value="Hexapep_transf_CS"/>
</dbReference>
<keyword evidence="4 5" id="KW-0012">Acyltransferase</keyword>
<sequence>MSKQYQNLLAGKLYKTDDKIQSIKNKGRYLSRLFNETTEEENIERKNLIKQLFGSTGENYTVKPPFYCSHGVHIFVGDNFFCNFNCIFLDLNTIHIGNNVAIGPRVSIYTALHPIDRSIRNTGLEYALPVTIEDDVWIAGDVVINPGVTIGEGSIIGSGSVVTKSIPKNVIAMGNPCRVHREITEEDKKQWEVMYEEYQESIE</sequence>
<evidence type="ECO:0000313" key="8">
    <source>
        <dbReference type="Proteomes" id="UP000321558"/>
    </source>
</evidence>
<dbReference type="CDD" id="cd03357">
    <property type="entry name" value="LbH_MAT_GAT"/>
    <property type="match status" value="1"/>
</dbReference>
<dbReference type="RefSeq" id="WP_147212533.1">
    <property type="nucleotide sequence ID" value="NZ_BJYM01000026.1"/>
</dbReference>
<evidence type="ECO:0000259" key="6">
    <source>
        <dbReference type="SMART" id="SM01266"/>
    </source>
</evidence>
<comment type="caution">
    <text evidence="7">The sequence shown here is derived from an EMBL/GenBank/DDBJ whole genome shotgun (WGS) entry which is preliminary data.</text>
</comment>
<dbReference type="Proteomes" id="UP000321558">
    <property type="component" value="Unassembled WGS sequence"/>
</dbReference>
<proteinExistence type="inferred from homology"/>
<dbReference type="SMART" id="SM01266">
    <property type="entry name" value="Mac"/>
    <property type="match status" value="1"/>
</dbReference>
<dbReference type="SUPFAM" id="SSF51161">
    <property type="entry name" value="Trimeric LpxA-like enzymes"/>
    <property type="match status" value="1"/>
</dbReference>
<dbReference type="STRING" id="582851.GCA_900162665_03459"/>
<dbReference type="Pfam" id="PF12464">
    <property type="entry name" value="Mac"/>
    <property type="match status" value="1"/>
</dbReference>
<dbReference type="PANTHER" id="PTHR43017">
    <property type="entry name" value="GALACTOSIDE O-ACETYLTRANSFERASE"/>
    <property type="match status" value="1"/>
</dbReference>
<keyword evidence="3" id="KW-0677">Repeat</keyword>
<protein>
    <recommendedName>
        <fullName evidence="5">Acetyltransferase</fullName>
        <ecNumber evidence="5">2.3.1.-</ecNumber>
    </recommendedName>
</protein>
<dbReference type="GO" id="GO:0008870">
    <property type="term" value="F:galactoside O-acetyltransferase activity"/>
    <property type="evidence" value="ECO:0007669"/>
    <property type="project" value="TreeGrafter"/>
</dbReference>
<dbReference type="InterPro" id="IPR001451">
    <property type="entry name" value="Hexapep"/>
</dbReference>